<evidence type="ECO:0000256" key="6">
    <source>
        <dbReference type="ARBA" id="ARBA00025010"/>
    </source>
</evidence>
<dbReference type="GO" id="GO:0043162">
    <property type="term" value="P:ubiquitin-dependent protein catabolic process via the multivesicular body sorting pathway"/>
    <property type="evidence" value="ECO:0007669"/>
    <property type="project" value="TreeGrafter"/>
</dbReference>
<feature type="domain" description="VPS37 C-terminal" evidence="9">
    <location>
        <begin position="94"/>
        <end position="183"/>
    </location>
</feature>
<keyword evidence="5 7" id="KW-0653">Protein transport</keyword>
<accession>A0AAV7X2M9</accession>
<dbReference type="Gene3D" id="1.10.287.660">
    <property type="entry name" value="Helix hairpin bin"/>
    <property type="match status" value="1"/>
</dbReference>
<dbReference type="GO" id="GO:0006623">
    <property type="term" value="P:protein targeting to vacuole"/>
    <property type="evidence" value="ECO:0007669"/>
    <property type="project" value="TreeGrafter"/>
</dbReference>
<dbReference type="InterPro" id="IPR037202">
    <property type="entry name" value="ESCRT_assembly_dom"/>
</dbReference>
<dbReference type="PANTHER" id="PTHR13678:SF27">
    <property type="entry name" value="LD45836P"/>
    <property type="match status" value="1"/>
</dbReference>
<comment type="caution">
    <text evidence="10">The sequence shown here is derived from an EMBL/GenBank/DDBJ whole genome shotgun (WGS) entry which is preliminary data.</text>
</comment>
<dbReference type="InterPro" id="IPR009851">
    <property type="entry name" value="Mod_r"/>
</dbReference>
<evidence type="ECO:0000259" key="9">
    <source>
        <dbReference type="PROSITE" id="PS51314"/>
    </source>
</evidence>
<dbReference type="GO" id="GO:0031902">
    <property type="term" value="C:late endosome membrane"/>
    <property type="evidence" value="ECO:0007669"/>
    <property type="project" value="UniProtKB-SubCell"/>
</dbReference>
<dbReference type="Proteomes" id="UP001075354">
    <property type="component" value="Chromosome 15"/>
</dbReference>
<gene>
    <name evidence="10" type="ORF">ONE63_004380</name>
</gene>
<dbReference type="AlphaFoldDB" id="A0AAV7X2M9"/>
<evidence type="ECO:0000313" key="11">
    <source>
        <dbReference type="Proteomes" id="UP001075354"/>
    </source>
</evidence>
<keyword evidence="3 7" id="KW-0813">Transport</keyword>
<evidence type="ECO:0000256" key="7">
    <source>
        <dbReference type="PROSITE-ProRule" id="PRU00646"/>
    </source>
</evidence>
<keyword evidence="4" id="KW-0967">Endosome</keyword>
<dbReference type="PROSITE" id="PS51314">
    <property type="entry name" value="VPS37_C"/>
    <property type="match status" value="1"/>
</dbReference>
<protein>
    <recommendedName>
        <fullName evidence="9">VPS37 C-terminal domain-containing protein</fullName>
    </recommendedName>
</protein>
<proteinExistence type="inferred from homology"/>
<dbReference type="GO" id="GO:0006612">
    <property type="term" value="P:protein targeting to membrane"/>
    <property type="evidence" value="ECO:0007669"/>
    <property type="project" value="TreeGrafter"/>
</dbReference>
<keyword evidence="8" id="KW-0175">Coiled coil</keyword>
<comment type="subcellular location">
    <subcellularLocation>
        <location evidence="1">Late endosome membrane</location>
        <topology evidence="1">Peripheral membrane protein</topology>
    </subcellularLocation>
</comment>
<dbReference type="SUPFAM" id="SSF140111">
    <property type="entry name" value="Endosomal sorting complex assembly domain"/>
    <property type="match status" value="1"/>
</dbReference>
<dbReference type="InterPro" id="IPR029012">
    <property type="entry name" value="Helix_hairpin_bin_sf"/>
</dbReference>
<dbReference type="GO" id="GO:0000813">
    <property type="term" value="C:ESCRT I complex"/>
    <property type="evidence" value="ECO:0007669"/>
    <property type="project" value="TreeGrafter"/>
</dbReference>
<evidence type="ECO:0000256" key="5">
    <source>
        <dbReference type="ARBA" id="ARBA00022927"/>
    </source>
</evidence>
<evidence type="ECO:0000256" key="4">
    <source>
        <dbReference type="ARBA" id="ARBA00022753"/>
    </source>
</evidence>
<feature type="coiled-coil region" evidence="8">
    <location>
        <begin position="110"/>
        <end position="140"/>
    </location>
</feature>
<evidence type="ECO:0000313" key="10">
    <source>
        <dbReference type="EMBL" id="KAJ1520165.1"/>
    </source>
</evidence>
<comment type="function">
    <text evidence="6">Component of the ESCRT-I complex, a regulator of vesicular trafficking process. Required for the sorting of endocytic ubiquitinated cargos into multivesicular bodies. May be involved in cell growth and differentiation.</text>
</comment>
<comment type="similarity">
    <text evidence="2">Belongs to the VPS37 family.</text>
</comment>
<name>A0AAV7X2M9_9NEOP</name>
<evidence type="ECO:0000256" key="2">
    <source>
        <dbReference type="ARBA" id="ARBA00007617"/>
    </source>
</evidence>
<evidence type="ECO:0000256" key="1">
    <source>
        <dbReference type="ARBA" id="ARBA00004633"/>
    </source>
</evidence>
<organism evidence="10 11">
    <name type="scientific">Megalurothrips usitatus</name>
    <name type="common">bean blossom thrips</name>
    <dbReference type="NCBI Taxonomy" id="439358"/>
    <lineage>
        <taxon>Eukaryota</taxon>
        <taxon>Metazoa</taxon>
        <taxon>Ecdysozoa</taxon>
        <taxon>Arthropoda</taxon>
        <taxon>Hexapoda</taxon>
        <taxon>Insecta</taxon>
        <taxon>Pterygota</taxon>
        <taxon>Neoptera</taxon>
        <taxon>Paraneoptera</taxon>
        <taxon>Thysanoptera</taxon>
        <taxon>Terebrantia</taxon>
        <taxon>Thripoidea</taxon>
        <taxon>Thripidae</taxon>
        <taxon>Megalurothrips</taxon>
    </lineage>
</organism>
<dbReference type="EMBL" id="JAPTSV010000015">
    <property type="protein sequence ID" value="KAJ1520165.1"/>
    <property type="molecule type" value="Genomic_DNA"/>
</dbReference>
<keyword evidence="11" id="KW-1185">Reference proteome</keyword>
<evidence type="ECO:0000256" key="8">
    <source>
        <dbReference type="SAM" id="Coils"/>
    </source>
</evidence>
<dbReference type="Pfam" id="PF07200">
    <property type="entry name" value="Mod_r"/>
    <property type="match status" value="1"/>
</dbReference>
<dbReference type="PANTHER" id="PTHR13678">
    <property type="entry name" value="VACUOLAR PROTEIN SORTING-ASSOCIATED PROTEIN 37"/>
    <property type="match status" value="1"/>
</dbReference>
<reference evidence="10" key="1">
    <citation type="submission" date="2022-12" db="EMBL/GenBank/DDBJ databases">
        <title>Chromosome-level genome assembly of the bean flower thrips Megalurothrips usitatus.</title>
        <authorList>
            <person name="Ma L."/>
            <person name="Liu Q."/>
            <person name="Li H."/>
            <person name="Cai W."/>
        </authorList>
    </citation>
    <scope>NUCLEOTIDE SEQUENCE</scope>
    <source>
        <strain evidence="10">Cailab_2022a</strain>
    </source>
</reference>
<sequence length="229" mass="25589">MYSNHSDGDLSSVLAIFATLSNNELKEFLDDDGKLDSFLRDQKQVKDLEDLETEKEMVLASNRSIAEFNLSRQRELAEGKRRLQQSSEEGQKLLESIESITTQLKDKTGSTNAETVLALLQTAAAEMEEESEKIAEQFLEGEIDVDTFLDKFQTSRKLMHLRRVKSDKMSDLLNNKQAETQQGPTTAPYPTFPTGGVSYYPPAPPVGGAPYPMGPFNMPLPGGYPMPRY</sequence>
<evidence type="ECO:0000256" key="3">
    <source>
        <dbReference type="ARBA" id="ARBA00022448"/>
    </source>
</evidence>